<reference evidence="2 3" key="1">
    <citation type="submission" date="2024-05" db="EMBL/GenBank/DDBJ databases">
        <authorList>
            <person name="Wallberg A."/>
        </authorList>
    </citation>
    <scope>NUCLEOTIDE SEQUENCE [LARGE SCALE GENOMIC DNA]</scope>
</reference>
<gene>
    <name evidence="2" type="ORF">MNOR_LOCUS29632</name>
</gene>
<dbReference type="EMBL" id="CAXKWB010034706">
    <property type="protein sequence ID" value="CAL4145244.1"/>
    <property type="molecule type" value="Genomic_DNA"/>
</dbReference>
<name>A0AAV2RWY3_MEGNR</name>
<feature type="compositionally biased region" description="Basic and acidic residues" evidence="1">
    <location>
        <begin position="155"/>
        <end position="183"/>
    </location>
</feature>
<sequence>MLADESKEQILSEKIPGDAALDDDSIADLQKMVESIREGRIKQLEDEVEEWTSKLLDKNLFQDLDETEIEEEEQRLGKALSSLMDSLGNAEDKLFKARADMETLEEFLDSQLQEMELEDPQEHPSQEPQDSQDTPTSHPQDPTERDSQQEQSTDGSKKETKKILDSKIIKSNAEEEKHKNQLEEKIKDKLQKLGLDKIGRKFEVKILTPNSLEEDDKNSLSSMSQEETEAFQNMIVNLLSANAEEIEERENHRKLEKNYAFNWDDMKIPDEEDSKIKIPEEGDSKSE</sequence>
<organism evidence="2 3">
    <name type="scientific">Meganyctiphanes norvegica</name>
    <name type="common">Northern krill</name>
    <name type="synonym">Thysanopoda norvegica</name>
    <dbReference type="NCBI Taxonomy" id="48144"/>
    <lineage>
        <taxon>Eukaryota</taxon>
        <taxon>Metazoa</taxon>
        <taxon>Ecdysozoa</taxon>
        <taxon>Arthropoda</taxon>
        <taxon>Crustacea</taxon>
        <taxon>Multicrustacea</taxon>
        <taxon>Malacostraca</taxon>
        <taxon>Eumalacostraca</taxon>
        <taxon>Eucarida</taxon>
        <taxon>Euphausiacea</taxon>
        <taxon>Euphausiidae</taxon>
        <taxon>Meganyctiphanes</taxon>
    </lineage>
</organism>
<protein>
    <submittedName>
        <fullName evidence="2">Uncharacterized protein</fullName>
    </submittedName>
</protein>
<feature type="region of interest" description="Disordered" evidence="1">
    <location>
        <begin position="250"/>
        <end position="287"/>
    </location>
</feature>
<dbReference type="AlphaFoldDB" id="A0AAV2RWY3"/>
<keyword evidence="3" id="KW-1185">Reference proteome</keyword>
<comment type="caution">
    <text evidence="2">The sequence shown here is derived from an EMBL/GenBank/DDBJ whole genome shotgun (WGS) entry which is preliminary data.</text>
</comment>
<dbReference type="Proteomes" id="UP001497623">
    <property type="component" value="Unassembled WGS sequence"/>
</dbReference>
<accession>A0AAV2RWY3</accession>
<feature type="compositionally biased region" description="Basic and acidic residues" evidence="1">
    <location>
        <begin position="264"/>
        <end position="287"/>
    </location>
</feature>
<evidence type="ECO:0000256" key="1">
    <source>
        <dbReference type="SAM" id="MobiDB-lite"/>
    </source>
</evidence>
<feature type="region of interest" description="Disordered" evidence="1">
    <location>
        <begin position="105"/>
        <end position="183"/>
    </location>
</feature>
<evidence type="ECO:0000313" key="2">
    <source>
        <dbReference type="EMBL" id="CAL4145244.1"/>
    </source>
</evidence>
<evidence type="ECO:0000313" key="3">
    <source>
        <dbReference type="Proteomes" id="UP001497623"/>
    </source>
</evidence>
<feature type="compositionally biased region" description="Polar residues" evidence="1">
    <location>
        <begin position="126"/>
        <end position="140"/>
    </location>
</feature>
<proteinExistence type="predicted"/>